<feature type="non-terminal residue" evidence="23">
    <location>
        <position position="1"/>
    </location>
</feature>
<comment type="similarity">
    <text evidence="5">In the N-terminal section; belongs to the formiminotransferase family.</text>
</comment>
<dbReference type="NCBIfam" id="TIGR02024">
    <property type="entry name" value="FtcD"/>
    <property type="match status" value="1"/>
</dbReference>
<evidence type="ECO:0000256" key="15">
    <source>
        <dbReference type="ARBA" id="ARBA00023212"/>
    </source>
</evidence>
<dbReference type="EC" id="2.1.2.5" evidence="7"/>
<dbReference type="EC" id="4.3.1.4" evidence="8"/>
<feature type="domain" description="Formiminotransferase C-terminal subdomain" evidence="21">
    <location>
        <begin position="225"/>
        <end position="369"/>
    </location>
</feature>
<comment type="subcellular location">
    <subcellularLocation>
        <location evidence="2">Cytoplasm</location>
        <location evidence="2">Cytoskeleton</location>
        <location evidence="2">Microtubule organizing center</location>
        <location evidence="2">Centrosome</location>
        <location evidence="2">Centriole</location>
    </subcellularLocation>
    <subcellularLocation>
        <location evidence="3">Golgi apparatus</location>
    </subcellularLocation>
</comment>
<dbReference type="Gene3D" id="1.20.120.680">
    <property type="entry name" value="Formiminotetrahydrofolate cyclodeaminase monomer, up-and-down helical bundle"/>
    <property type="match status" value="1"/>
</dbReference>
<evidence type="ECO:0000313" key="23">
    <source>
        <dbReference type="EMBL" id="PAA75642.1"/>
    </source>
</evidence>
<dbReference type="SUPFAM" id="SSF55116">
    <property type="entry name" value="Formiminotransferase domain of formiminotransferase-cyclodeaminase"/>
    <property type="match status" value="2"/>
</dbReference>
<evidence type="ECO:0000256" key="6">
    <source>
        <dbReference type="ARBA" id="ARBA00010825"/>
    </source>
</evidence>
<comment type="function">
    <text evidence="1">Binds and promotes bundling of vimentin filaments originating from the Golgi.</text>
</comment>
<dbReference type="InterPro" id="IPR037070">
    <property type="entry name" value="Formiminotransferase_C_sf"/>
</dbReference>
<dbReference type="InterPro" id="IPR004227">
    <property type="entry name" value="Formiminotransferase_cat"/>
</dbReference>
<organism evidence="23 24">
    <name type="scientific">Macrostomum lignano</name>
    <dbReference type="NCBI Taxonomy" id="282301"/>
    <lineage>
        <taxon>Eukaryota</taxon>
        <taxon>Metazoa</taxon>
        <taxon>Spiralia</taxon>
        <taxon>Lophotrochozoa</taxon>
        <taxon>Platyhelminthes</taxon>
        <taxon>Rhabditophora</taxon>
        <taxon>Macrostomorpha</taxon>
        <taxon>Macrostomida</taxon>
        <taxon>Macrostomidae</taxon>
        <taxon>Macrostomum</taxon>
    </lineage>
</organism>
<comment type="pathway">
    <text evidence="4">Amino-acid degradation; L-histidine degradation into L-glutamate; L-glutamate from N-formimidoyl-L-glutamate (transferase route): step 1/1.</text>
</comment>
<keyword evidence="10" id="KW-0963">Cytoplasm</keyword>
<dbReference type="InterPro" id="IPR037064">
    <property type="entry name" value="Formiminotransferase_N_sf"/>
</dbReference>
<dbReference type="Pfam" id="PF04961">
    <property type="entry name" value="FTCD_C"/>
    <property type="match status" value="1"/>
</dbReference>
<evidence type="ECO:0000256" key="13">
    <source>
        <dbReference type="ARBA" id="ARBA00022954"/>
    </source>
</evidence>
<dbReference type="EMBL" id="NIVC01000869">
    <property type="protein sequence ID" value="PAA75642.1"/>
    <property type="molecule type" value="Genomic_DNA"/>
</dbReference>
<comment type="function">
    <text evidence="18">Folate-dependent enzyme, that displays both transferase and deaminase activity. Serves to channel one-carbon units from formiminoglutamate to the folate pool.</text>
</comment>
<evidence type="ECO:0000256" key="19">
    <source>
        <dbReference type="ARBA" id="ARBA00025915"/>
    </source>
</evidence>
<keyword evidence="14" id="KW-0333">Golgi apparatus</keyword>
<dbReference type="FunFam" id="3.30.990.10:FF:000001">
    <property type="entry name" value="Formimidoyltransferase cyclodeaminase"/>
    <property type="match status" value="1"/>
</dbReference>
<keyword evidence="16" id="KW-0456">Lyase</keyword>
<dbReference type="SMART" id="SM01222">
    <property type="entry name" value="FTCD_N"/>
    <property type="match status" value="1"/>
</dbReference>
<keyword evidence="12" id="KW-0369">Histidine metabolism</keyword>
<evidence type="ECO:0000256" key="12">
    <source>
        <dbReference type="ARBA" id="ARBA00022808"/>
    </source>
</evidence>
<dbReference type="Pfam" id="PF02971">
    <property type="entry name" value="FTCD"/>
    <property type="match status" value="1"/>
</dbReference>
<dbReference type="PANTHER" id="PTHR12234:SF0">
    <property type="entry name" value="FORMIMIDOYLTRANSFERASE-CYCLODEAMINASE"/>
    <property type="match status" value="1"/>
</dbReference>
<name>A0A267FRR1_9PLAT</name>
<evidence type="ECO:0000256" key="10">
    <source>
        <dbReference type="ARBA" id="ARBA00022490"/>
    </source>
</evidence>
<dbReference type="PANTHER" id="PTHR12234">
    <property type="entry name" value="FORMIMINOTRANSFERASE-CYCLODEAMINASE"/>
    <property type="match status" value="1"/>
</dbReference>
<evidence type="ECO:0000256" key="3">
    <source>
        <dbReference type="ARBA" id="ARBA00004555"/>
    </source>
</evidence>
<evidence type="ECO:0000256" key="5">
    <source>
        <dbReference type="ARBA" id="ARBA00008297"/>
    </source>
</evidence>
<dbReference type="InterPro" id="IPR022384">
    <property type="entry name" value="FormiminoTrfase_cat_dom_sf"/>
</dbReference>
<comment type="caution">
    <text evidence="23">The sequence shown here is derived from an EMBL/GenBank/DDBJ whole genome shotgun (WGS) entry which is preliminary data.</text>
</comment>
<dbReference type="Proteomes" id="UP000215902">
    <property type="component" value="Unassembled WGS sequence"/>
</dbReference>
<feature type="domain" description="Formiminotransferase N-terminal subdomain" evidence="22">
    <location>
        <begin position="47"/>
        <end position="224"/>
    </location>
</feature>
<sequence>GGTDRDAPTLQEADQLWPEELHSLVFLRTVLLRRFEVEQWSSTMSQKLIECVPNFSEGRCKDTIDRIAAAISVTKSVKLLDVDPGASTNRTVYTFVGGPEDVVEAAFNAARVAQQLIDMRNHSGEHPRLGAMDVCPFVPVRNTTTEDCVDCARRLGERLGRELDVPIFLYGFAASADYRRSVPQIRSGEYEGLAARLGQPEWRPDFGPAESRPAWGASMVGARKFLIAYNINLLGTKEQAHRIALNIREQGRGPGQPGRLTGVQGIGWYLDEHNLAQVSVNILDFEVTPLHRVFKECCSDAAKLGLAVAGSQAVGLLPLKSLLDCAEYYAAEEGLMLLDEDQRVRLAVDRLGLASLGPFDPKQRVIEYLVDSGVAGPLAGLSVGAFVRAVGSRTPAPGGGSVSALVGALGVGLGAMGGLLTYGNRRFEHLDGKMRQLLPPMYSGCRGLLPFVDRDTEAFDAYMAACKAKAEPAKQQELLRDCALVPLELAREVAARWEQLEELAKVVNLNCRSDVQVAAKCMETAIFGACCNVRTNLVSVEDADFKAKTDAEAEELQKHAAEKCQAVLKLLDDRKE</sequence>
<dbReference type="Pfam" id="PF07837">
    <property type="entry name" value="FTCD_N"/>
    <property type="match status" value="1"/>
</dbReference>
<dbReference type="InterPro" id="IPR007044">
    <property type="entry name" value="Cyclodeamin/CycHdrlase"/>
</dbReference>
<dbReference type="InterPro" id="IPR036178">
    <property type="entry name" value="Formintransfe-cycloase-like_sf"/>
</dbReference>
<dbReference type="SUPFAM" id="SSF101262">
    <property type="entry name" value="Methenyltetrahydrofolate cyclohydrolase-like"/>
    <property type="match status" value="1"/>
</dbReference>
<evidence type="ECO:0000256" key="18">
    <source>
        <dbReference type="ARBA" id="ARBA00025506"/>
    </source>
</evidence>
<dbReference type="SMART" id="SM01221">
    <property type="entry name" value="FTCD"/>
    <property type="match status" value="1"/>
</dbReference>
<dbReference type="AlphaFoldDB" id="A0A267FRR1"/>
<keyword evidence="15" id="KW-0206">Cytoskeleton</keyword>
<evidence type="ECO:0000256" key="14">
    <source>
        <dbReference type="ARBA" id="ARBA00023034"/>
    </source>
</evidence>
<dbReference type="InterPro" id="IPR051623">
    <property type="entry name" value="FTCD"/>
</dbReference>
<evidence type="ECO:0000256" key="4">
    <source>
        <dbReference type="ARBA" id="ARBA00005082"/>
    </source>
</evidence>
<protein>
    <recommendedName>
        <fullName evidence="9">Formimidoyltransferase-cyclodeaminase</fullName>
        <ecNumber evidence="7">2.1.2.5</ecNumber>
        <ecNumber evidence="8">4.3.1.4</ecNumber>
    </recommendedName>
    <alternativeName>
        <fullName evidence="20">Formiminotransferase-cyclodeaminase</fullName>
    </alternativeName>
</protein>
<dbReference type="Gene3D" id="3.30.990.10">
    <property type="entry name" value="Formiminotransferase, N-terminal subdomain"/>
    <property type="match status" value="1"/>
</dbReference>
<keyword evidence="11" id="KW-0808">Transferase</keyword>
<dbReference type="GO" id="GO:0005794">
    <property type="term" value="C:Golgi apparatus"/>
    <property type="evidence" value="ECO:0007669"/>
    <property type="project" value="UniProtKB-SubCell"/>
</dbReference>
<evidence type="ECO:0000256" key="1">
    <source>
        <dbReference type="ARBA" id="ARBA00002680"/>
    </source>
</evidence>
<keyword evidence="24" id="KW-1185">Reference proteome</keyword>
<dbReference type="OrthoDB" id="48036at2759"/>
<dbReference type="UniPathway" id="UPA00379">
    <property type="reaction ID" value="UER00555"/>
</dbReference>
<dbReference type="GO" id="GO:0019557">
    <property type="term" value="P:L-histidine catabolic process to glutamate and formate"/>
    <property type="evidence" value="ECO:0007669"/>
    <property type="project" value="UniProtKB-UniPathway"/>
</dbReference>
<evidence type="ECO:0000256" key="7">
    <source>
        <dbReference type="ARBA" id="ARBA00012252"/>
    </source>
</evidence>
<evidence type="ECO:0000259" key="21">
    <source>
        <dbReference type="SMART" id="SM01221"/>
    </source>
</evidence>
<dbReference type="GO" id="GO:0030412">
    <property type="term" value="F:formimidoyltetrahydrofolate cyclodeaminase activity"/>
    <property type="evidence" value="ECO:0007669"/>
    <property type="project" value="UniProtKB-EC"/>
</dbReference>
<dbReference type="GO" id="GO:0030409">
    <property type="term" value="F:glutamate formimidoyltransferase activity"/>
    <property type="evidence" value="ECO:0007669"/>
    <property type="project" value="UniProtKB-EC"/>
</dbReference>
<reference evidence="23 24" key="1">
    <citation type="submission" date="2017-06" db="EMBL/GenBank/DDBJ databases">
        <title>A platform for efficient transgenesis in Macrostomum lignano, a flatworm model organism for stem cell research.</title>
        <authorList>
            <person name="Berezikov E."/>
        </authorList>
    </citation>
    <scope>NUCLEOTIDE SEQUENCE [LARGE SCALE GENOMIC DNA]</scope>
    <source>
        <strain evidence="23">DV1</strain>
        <tissue evidence="23">Whole organism</tissue>
    </source>
</reference>
<proteinExistence type="inferred from homology"/>
<dbReference type="GO" id="GO:0005542">
    <property type="term" value="F:folic acid binding"/>
    <property type="evidence" value="ECO:0007669"/>
    <property type="project" value="UniProtKB-KW"/>
</dbReference>
<evidence type="ECO:0000256" key="17">
    <source>
        <dbReference type="ARBA" id="ARBA00023268"/>
    </source>
</evidence>
<dbReference type="GO" id="GO:0019556">
    <property type="term" value="P:L-histidine catabolic process to glutamate and formamide"/>
    <property type="evidence" value="ECO:0007669"/>
    <property type="project" value="UniProtKB-UniPathway"/>
</dbReference>
<evidence type="ECO:0000313" key="24">
    <source>
        <dbReference type="Proteomes" id="UP000215902"/>
    </source>
</evidence>
<comment type="similarity">
    <text evidence="6">In the C-terminal section; belongs to the cyclodeaminase/cyclohydrolase family.</text>
</comment>
<evidence type="ECO:0000256" key="11">
    <source>
        <dbReference type="ARBA" id="ARBA00022679"/>
    </source>
</evidence>
<gene>
    <name evidence="23" type="ORF">BOX15_Mlig019954g4</name>
</gene>
<dbReference type="STRING" id="282301.A0A267FRR1"/>
<dbReference type="InterPro" id="IPR012886">
    <property type="entry name" value="Formiminotransferase_N"/>
</dbReference>
<evidence type="ECO:0000256" key="16">
    <source>
        <dbReference type="ARBA" id="ARBA00023239"/>
    </source>
</evidence>
<dbReference type="GO" id="GO:0005814">
    <property type="term" value="C:centriole"/>
    <property type="evidence" value="ECO:0007669"/>
    <property type="project" value="UniProtKB-SubCell"/>
</dbReference>
<evidence type="ECO:0000256" key="2">
    <source>
        <dbReference type="ARBA" id="ARBA00004114"/>
    </source>
</evidence>
<dbReference type="Gene3D" id="3.30.70.670">
    <property type="entry name" value="Formiminotransferase, C-terminal subdomain"/>
    <property type="match status" value="1"/>
</dbReference>
<comment type="subunit">
    <text evidence="19">Homooctamer, including four polyglutamate binding sites. The subunits are arranged as a tetramer of dimers, and form a planar ring-shaped structure.</text>
</comment>
<evidence type="ECO:0000259" key="22">
    <source>
        <dbReference type="SMART" id="SM01222"/>
    </source>
</evidence>
<evidence type="ECO:0000256" key="8">
    <source>
        <dbReference type="ARBA" id="ARBA00012998"/>
    </source>
</evidence>
<evidence type="ECO:0000256" key="20">
    <source>
        <dbReference type="ARBA" id="ARBA00030029"/>
    </source>
</evidence>
<dbReference type="InterPro" id="IPR013802">
    <property type="entry name" value="Formiminotransferase_C"/>
</dbReference>
<evidence type="ECO:0000256" key="9">
    <source>
        <dbReference type="ARBA" id="ARBA00017787"/>
    </source>
</evidence>
<accession>A0A267FRR1</accession>
<keyword evidence="17" id="KW-0511">Multifunctional enzyme</keyword>
<keyword evidence="13" id="KW-0290">Folate-binding</keyword>